<dbReference type="EMBL" id="JAHWXQ010000002">
    <property type="protein sequence ID" value="MBW3364941.1"/>
    <property type="molecule type" value="Genomic_DNA"/>
</dbReference>
<sequence length="182" mass="20982">MARKKTVSESKTSTRLLEGKHRGTEGRTYLKNPSLSIASTVNHLAQGNDIFNIEYSVSYTSLYSDKFGTFTGNYYQFQLTWNEIFGAIAPTLANGEKEKSLIEPLNFLITKAYEREYGKKEGFTNFCILKESFHTILIQMRALGLINEANEKRKFLEDDQYWKLTKKGDELMLNVRSIRKPL</sequence>
<evidence type="ECO:0000313" key="3">
    <source>
        <dbReference type="Proteomes" id="UP000774935"/>
    </source>
</evidence>
<proteinExistence type="predicted"/>
<reference evidence="2 3" key="1">
    <citation type="submission" date="2021-07" db="EMBL/GenBank/DDBJ databases">
        <authorList>
            <person name="Kim M.K."/>
        </authorList>
    </citation>
    <scope>NUCLEOTIDE SEQUENCE [LARGE SCALE GENOMIC DNA]</scope>
    <source>
        <strain evidence="2 3">HLY7-15</strain>
    </source>
</reference>
<name>A0ABS6XCV7_9BACT</name>
<comment type="caution">
    <text evidence="2">The sequence shown here is derived from an EMBL/GenBank/DDBJ whole genome shotgun (WGS) entry which is preliminary data.</text>
</comment>
<organism evidence="2 3">
    <name type="scientific">Pontibacter populi</name>
    <dbReference type="NCBI Taxonomy" id="890055"/>
    <lineage>
        <taxon>Bacteria</taxon>
        <taxon>Pseudomonadati</taxon>
        <taxon>Bacteroidota</taxon>
        <taxon>Cytophagia</taxon>
        <taxon>Cytophagales</taxon>
        <taxon>Hymenobacteraceae</taxon>
        <taxon>Pontibacter</taxon>
    </lineage>
</organism>
<keyword evidence="3" id="KW-1185">Reference proteome</keyword>
<evidence type="ECO:0000256" key="1">
    <source>
        <dbReference type="SAM" id="MobiDB-lite"/>
    </source>
</evidence>
<evidence type="ECO:0000313" key="2">
    <source>
        <dbReference type="EMBL" id="MBW3364941.1"/>
    </source>
</evidence>
<accession>A0ABS6XCV7</accession>
<gene>
    <name evidence="2" type="ORF">KYK27_07800</name>
</gene>
<protein>
    <submittedName>
        <fullName evidence="2">Uncharacterized protein</fullName>
    </submittedName>
</protein>
<dbReference type="RefSeq" id="WP_199109474.1">
    <property type="nucleotide sequence ID" value="NZ_JAHWXQ010000002.1"/>
</dbReference>
<dbReference type="Proteomes" id="UP000774935">
    <property type="component" value="Unassembled WGS sequence"/>
</dbReference>
<feature type="region of interest" description="Disordered" evidence="1">
    <location>
        <begin position="1"/>
        <end position="23"/>
    </location>
</feature>